<dbReference type="Gene3D" id="2.40.50.1060">
    <property type="match status" value="1"/>
</dbReference>
<feature type="region of interest" description="Disordered" evidence="7">
    <location>
        <begin position="1"/>
        <end position="36"/>
    </location>
</feature>
<evidence type="ECO:0000259" key="9">
    <source>
        <dbReference type="Pfam" id="PF17875"/>
    </source>
</evidence>
<accession>A0A9P7BLP2</accession>
<keyword evidence="5" id="KW-0804">Transcription</keyword>
<evidence type="ECO:0000256" key="3">
    <source>
        <dbReference type="ARBA" id="ARBA00022478"/>
    </source>
</evidence>
<evidence type="ECO:0000256" key="2">
    <source>
        <dbReference type="ARBA" id="ARBA00005930"/>
    </source>
</evidence>
<dbReference type="PANTHER" id="PTHR12709">
    <property type="entry name" value="DNA-DIRECTED RNA POLYMERASE II, III"/>
    <property type="match status" value="1"/>
</dbReference>
<feature type="compositionally biased region" description="Basic and acidic residues" evidence="7">
    <location>
        <begin position="193"/>
        <end position="204"/>
    </location>
</feature>
<dbReference type="GO" id="GO:0006352">
    <property type="term" value="P:DNA-templated transcription initiation"/>
    <property type="evidence" value="ECO:0007669"/>
    <property type="project" value="InterPro"/>
</dbReference>
<dbReference type="EMBL" id="JAANQT010003468">
    <property type="protein sequence ID" value="KAG1301028.1"/>
    <property type="molecule type" value="Genomic_DNA"/>
</dbReference>
<proteinExistence type="inferred from homology"/>
<name>A0A9P7BLP2_RHIOR</name>
<evidence type="ECO:0000256" key="4">
    <source>
        <dbReference type="ARBA" id="ARBA00022553"/>
    </source>
</evidence>
<dbReference type="CDD" id="cd04328">
    <property type="entry name" value="RNAP_I_Rpa43_N"/>
    <property type="match status" value="1"/>
</dbReference>
<keyword evidence="6" id="KW-0539">Nucleus</keyword>
<feature type="compositionally biased region" description="Acidic residues" evidence="7">
    <location>
        <begin position="178"/>
        <end position="192"/>
    </location>
</feature>
<dbReference type="Pfam" id="PF17875">
    <property type="entry name" value="RPA43_OB"/>
    <property type="match status" value="1"/>
</dbReference>
<dbReference type="InterPro" id="IPR041178">
    <property type="entry name" value="RPA43_OB"/>
</dbReference>
<dbReference type="OrthoDB" id="10250504at2759"/>
<dbReference type="Proteomes" id="UP000716291">
    <property type="component" value="Unassembled WGS sequence"/>
</dbReference>
<comment type="subcellular location">
    <subcellularLocation>
        <location evidence="1">Nucleus</location>
        <location evidence="1">Nucleolus</location>
    </subcellularLocation>
</comment>
<evidence type="ECO:0008006" key="12">
    <source>
        <dbReference type="Google" id="ProtNLM"/>
    </source>
</evidence>
<organism evidence="10 11">
    <name type="scientific">Rhizopus oryzae</name>
    <name type="common">Mucormycosis agent</name>
    <name type="synonym">Rhizopus arrhizus var. delemar</name>
    <dbReference type="NCBI Taxonomy" id="64495"/>
    <lineage>
        <taxon>Eukaryota</taxon>
        <taxon>Fungi</taxon>
        <taxon>Fungi incertae sedis</taxon>
        <taxon>Mucoromycota</taxon>
        <taxon>Mucoromycotina</taxon>
        <taxon>Mucoromycetes</taxon>
        <taxon>Mucorales</taxon>
        <taxon>Mucorineae</taxon>
        <taxon>Rhizopodaceae</taxon>
        <taxon>Rhizopus</taxon>
    </lineage>
</organism>
<dbReference type="GO" id="GO:0005736">
    <property type="term" value="C:RNA polymerase I complex"/>
    <property type="evidence" value="ECO:0007669"/>
    <property type="project" value="TreeGrafter"/>
</dbReference>
<protein>
    <recommendedName>
        <fullName evidence="12">RPA43 OB domain-containing protein</fullName>
    </recommendedName>
</protein>
<dbReference type="InterPro" id="IPR045113">
    <property type="entry name" value="Rpb7-like"/>
</dbReference>
<sequence length="247" mass="27736">MAVEEKKRKHKDKSEKKSKKKHKSSKSIEVPSSSTEISTTVTSSEFSSSSSFSEVIARLYIHLAPMWAGKVMEGVNEQLNAFLMKYVPEVDGIVLAHSDVKFVTDKGKVMYDSPFCHFFISVKFLVWKPKKGTKLVGRINLQSEDHIGLLIYGTFNASIPKSRIPSSTYEWKVNEEDDVNEEEESILEDDDNKDSQENTPETRKRTQYGEWINKSTGASIGGEDGSLEFNVVDIIEANDILTVTGSL</sequence>
<evidence type="ECO:0000256" key="6">
    <source>
        <dbReference type="ARBA" id="ARBA00023242"/>
    </source>
</evidence>
<keyword evidence="3" id="KW-0240">DNA-directed RNA polymerase</keyword>
<dbReference type="Gene3D" id="3.30.1490.120">
    <property type="entry name" value="RNA polymerase Rpb7-like, N-terminal domain"/>
    <property type="match status" value="1"/>
</dbReference>
<comment type="similarity">
    <text evidence="2">Belongs to the eukaryotic RPA43 RNA polymerase subunit family.</text>
</comment>
<evidence type="ECO:0000259" key="8">
    <source>
        <dbReference type="Pfam" id="PF03876"/>
    </source>
</evidence>
<keyword evidence="4" id="KW-0597">Phosphoprotein</keyword>
<feature type="region of interest" description="Disordered" evidence="7">
    <location>
        <begin position="178"/>
        <end position="210"/>
    </location>
</feature>
<dbReference type="Pfam" id="PF03876">
    <property type="entry name" value="SHS2_Rpb7-N"/>
    <property type="match status" value="1"/>
</dbReference>
<feature type="compositionally biased region" description="Basic residues" evidence="7">
    <location>
        <begin position="7"/>
        <end position="25"/>
    </location>
</feature>
<reference evidence="10" key="1">
    <citation type="journal article" date="2020" name="Microb. Genom.">
        <title>Genetic diversity of clinical and environmental Mucorales isolates obtained from an investigation of mucormycosis cases among solid organ transplant recipients.</title>
        <authorList>
            <person name="Nguyen M.H."/>
            <person name="Kaul D."/>
            <person name="Muto C."/>
            <person name="Cheng S.J."/>
            <person name="Richter R.A."/>
            <person name="Bruno V.M."/>
            <person name="Liu G."/>
            <person name="Beyhan S."/>
            <person name="Sundermann A.J."/>
            <person name="Mounaud S."/>
            <person name="Pasculle A.W."/>
            <person name="Nierman W.C."/>
            <person name="Driscoll E."/>
            <person name="Cumbie R."/>
            <person name="Clancy C.J."/>
            <person name="Dupont C.L."/>
        </authorList>
    </citation>
    <scope>NUCLEOTIDE SEQUENCE</scope>
    <source>
        <strain evidence="10">GL11</strain>
    </source>
</reference>
<keyword evidence="11" id="KW-1185">Reference proteome</keyword>
<dbReference type="AlphaFoldDB" id="A0A9P7BLP2"/>
<dbReference type="InterPro" id="IPR005576">
    <property type="entry name" value="Rpb7-like_N"/>
</dbReference>
<gene>
    <name evidence="10" type="ORF">G6F64_012167</name>
</gene>
<feature type="domain" description="RPA43 OB" evidence="9">
    <location>
        <begin position="129"/>
        <end position="247"/>
    </location>
</feature>
<evidence type="ECO:0000313" key="10">
    <source>
        <dbReference type="EMBL" id="KAG1301028.1"/>
    </source>
</evidence>
<evidence type="ECO:0000256" key="7">
    <source>
        <dbReference type="SAM" id="MobiDB-lite"/>
    </source>
</evidence>
<comment type="caution">
    <text evidence="10">The sequence shown here is derived from an EMBL/GenBank/DDBJ whole genome shotgun (WGS) entry which is preliminary data.</text>
</comment>
<dbReference type="GO" id="GO:0006362">
    <property type="term" value="P:transcription elongation by RNA polymerase I"/>
    <property type="evidence" value="ECO:0007669"/>
    <property type="project" value="TreeGrafter"/>
</dbReference>
<dbReference type="InterPro" id="IPR036898">
    <property type="entry name" value="RNA_pol_Rpb7-like_N_sf"/>
</dbReference>
<evidence type="ECO:0000256" key="1">
    <source>
        <dbReference type="ARBA" id="ARBA00004604"/>
    </source>
</evidence>
<dbReference type="InterPro" id="IPR041901">
    <property type="entry name" value="RNAP_I_Rpa43_N"/>
</dbReference>
<evidence type="ECO:0000256" key="5">
    <source>
        <dbReference type="ARBA" id="ARBA00023163"/>
    </source>
</evidence>
<evidence type="ECO:0000313" key="11">
    <source>
        <dbReference type="Proteomes" id="UP000716291"/>
    </source>
</evidence>
<dbReference type="PANTHER" id="PTHR12709:SF5">
    <property type="entry name" value="DNA-DIRECTED RNA POLYMERASE I SUBUNIT RPA43"/>
    <property type="match status" value="1"/>
</dbReference>
<feature type="domain" description="RNA polymerase Rpb7-like N-terminal" evidence="8">
    <location>
        <begin position="59"/>
        <end position="114"/>
    </location>
</feature>
<feature type="compositionally biased region" description="Low complexity" evidence="7">
    <location>
        <begin position="27"/>
        <end position="36"/>
    </location>
</feature>